<dbReference type="AlphaFoldDB" id="A0A399NZ21"/>
<evidence type="ECO:0000256" key="1">
    <source>
        <dbReference type="SAM" id="Phobius"/>
    </source>
</evidence>
<dbReference type="Proteomes" id="UP000266298">
    <property type="component" value="Unassembled WGS sequence"/>
</dbReference>
<keyword evidence="1" id="KW-1133">Transmembrane helix</keyword>
<comment type="caution">
    <text evidence="2">The sequence shown here is derived from an EMBL/GenBank/DDBJ whole genome shotgun (WGS) entry which is preliminary data.</text>
</comment>
<keyword evidence="1" id="KW-0812">Transmembrane</keyword>
<organism evidence="2 3">
    <name type="scientific">Clavibacter michiganensis</name>
    <dbReference type="NCBI Taxonomy" id="28447"/>
    <lineage>
        <taxon>Bacteria</taxon>
        <taxon>Bacillati</taxon>
        <taxon>Actinomycetota</taxon>
        <taxon>Actinomycetes</taxon>
        <taxon>Micrococcales</taxon>
        <taxon>Microbacteriaceae</taxon>
        <taxon>Clavibacter</taxon>
    </lineage>
</organism>
<accession>A0A399NZ21</accession>
<keyword evidence="1" id="KW-0472">Membrane</keyword>
<name>A0A399NZ21_9MICO</name>
<proteinExistence type="predicted"/>
<sequence>MTRPVSDPAARIRTTRRVLVGVHAVLAVGQVVVGVLAFTVTDASEGTRALGIVMLLGAVASATLAILFAVALRRSR</sequence>
<evidence type="ECO:0000313" key="2">
    <source>
        <dbReference type="EMBL" id="RII98689.1"/>
    </source>
</evidence>
<evidence type="ECO:0000313" key="3">
    <source>
        <dbReference type="Proteomes" id="UP000266298"/>
    </source>
</evidence>
<feature type="transmembrane region" description="Helical" evidence="1">
    <location>
        <begin position="52"/>
        <end position="72"/>
    </location>
</feature>
<dbReference type="EMBL" id="QWEC01000013">
    <property type="protein sequence ID" value="RII98689.1"/>
    <property type="molecule type" value="Genomic_DNA"/>
</dbReference>
<reference evidence="2 3" key="1">
    <citation type="submission" date="2018-08" db="EMBL/GenBank/DDBJ databases">
        <title>Genome Sequence of Clavibacter michiganensis Subspecies type strains, and the Atypical Peach-Colored Strains Isolated from Tomato.</title>
        <authorList>
            <person name="Osdaghi E."/>
            <person name="Portier P."/>
            <person name="Briand M."/>
            <person name="Jacques M.-A."/>
        </authorList>
    </citation>
    <scope>NUCLEOTIDE SEQUENCE [LARGE SCALE GENOMIC DNA]</scope>
    <source>
        <strain evidence="2 3">CFBP 7493</strain>
    </source>
</reference>
<dbReference type="RefSeq" id="WP_043582869.1">
    <property type="nucleotide sequence ID" value="NZ_QWEC01000013.1"/>
</dbReference>
<feature type="transmembrane region" description="Helical" evidence="1">
    <location>
        <begin position="20"/>
        <end position="40"/>
    </location>
</feature>
<gene>
    <name evidence="2" type="ORF">DZF96_01965</name>
</gene>
<protein>
    <submittedName>
        <fullName evidence="2">Uncharacterized protein</fullName>
    </submittedName>
</protein>